<proteinExistence type="predicted"/>
<dbReference type="GO" id="GO:0008757">
    <property type="term" value="F:S-adenosylmethionine-dependent methyltransferase activity"/>
    <property type="evidence" value="ECO:0007669"/>
    <property type="project" value="InterPro"/>
</dbReference>
<evidence type="ECO:0000259" key="1">
    <source>
        <dbReference type="Pfam" id="PF08241"/>
    </source>
</evidence>
<dbReference type="InterPro" id="IPR013216">
    <property type="entry name" value="Methyltransf_11"/>
</dbReference>
<dbReference type="CDD" id="cd02440">
    <property type="entry name" value="AdoMet_MTases"/>
    <property type="match status" value="1"/>
</dbReference>
<dbReference type="OrthoDB" id="2013972at2759"/>
<accession>A0A1G4IRB1</accession>
<dbReference type="STRING" id="1266660.A0A1G4IRB1"/>
<dbReference type="AlphaFoldDB" id="A0A1G4IRB1"/>
<reference evidence="3" key="1">
    <citation type="submission" date="2016-03" db="EMBL/GenBank/DDBJ databases">
        <authorList>
            <person name="Devillers H."/>
        </authorList>
    </citation>
    <scope>NUCLEOTIDE SEQUENCE [LARGE SCALE GENOMIC DNA]</scope>
</reference>
<gene>
    <name evidence="2" type="ORF">LADA_0B00166G</name>
</gene>
<dbReference type="PANTHER" id="PTHR43591">
    <property type="entry name" value="METHYLTRANSFERASE"/>
    <property type="match status" value="1"/>
</dbReference>
<evidence type="ECO:0000313" key="2">
    <source>
        <dbReference type="EMBL" id="SCU79363.1"/>
    </source>
</evidence>
<evidence type="ECO:0000313" key="3">
    <source>
        <dbReference type="Proteomes" id="UP000190274"/>
    </source>
</evidence>
<dbReference type="Pfam" id="PF08241">
    <property type="entry name" value="Methyltransf_11"/>
    <property type="match status" value="1"/>
</dbReference>
<dbReference type="Proteomes" id="UP000190274">
    <property type="component" value="Chromosome B"/>
</dbReference>
<organism evidence="2 3">
    <name type="scientific">Lachancea dasiensis</name>
    <dbReference type="NCBI Taxonomy" id="1072105"/>
    <lineage>
        <taxon>Eukaryota</taxon>
        <taxon>Fungi</taxon>
        <taxon>Dikarya</taxon>
        <taxon>Ascomycota</taxon>
        <taxon>Saccharomycotina</taxon>
        <taxon>Saccharomycetes</taxon>
        <taxon>Saccharomycetales</taxon>
        <taxon>Saccharomycetaceae</taxon>
        <taxon>Lachancea</taxon>
    </lineage>
</organism>
<feature type="domain" description="Methyltransferase type 11" evidence="1">
    <location>
        <begin position="45"/>
        <end position="151"/>
    </location>
</feature>
<dbReference type="SUPFAM" id="SSF53335">
    <property type="entry name" value="S-adenosyl-L-methionine-dependent methyltransferases"/>
    <property type="match status" value="1"/>
</dbReference>
<dbReference type="EMBL" id="LT598456">
    <property type="protein sequence ID" value="SCU79363.1"/>
    <property type="molecule type" value="Genomic_DNA"/>
</dbReference>
<dbReference type="Gene3D" id="3.40.50.150">
    <property type="entry name" value="Vaccinia Virus protein VP39"/>
    <property type="match status" value="1"/>
</dbReference>
<name>A0A1G4IRB1_9SACH</name>
<dbReference type="PANTHER" id="PTHR43591:SF24">
    <property type="entry name" value="2-METHOXY-6-POLYPRENYL-1,4-BENZOQUINOL METHYLASE, MITOCHONDRIAL"/>
    <property type="match status" value="1"/>
</dbReference>
<sequence length="279" mass="30729">MSDAWGRQSKAYAEKFQQGPPKVSAEAILKAIDTLLPLEKASAILDNGCGTGIGISTLIRSYSHRLPDSSRLVAADLSPKMVSAVEKIKESHPESNLWSKLELKVCDVNDMSCFDDASLSHIIASLVMFFSNDPDAAFNEAYRTLKPGGAIGMTSFQRIQWMDLRNVVQKIRPELAPPQLPPRWASAEWIREQCSKAGFVDVTVEPTDVFLEVDEPRELADFLVNSGIPQVSGIFGSLTTEQKNEVIDLIVKEVNTNYQKPIRIPGVLLVSSATRRAAK</sequence>
<dbReference type="InterPro" id="IPR029063">
    <property type="entry name" value="SAM-dependent_MTases_sf"/>
</dbReference>
<keyword evidence="3" id="KW-1185">Reference proteome</keyword>
<protein>
    <submittedName>
        <fullName evidence="2">LADA_0B00166g1_1</fullName>
    </submittedName>
</protein>